<gene>
    <name evidence="2" type="ordered locus">Mnod_5225</name>
</gene>
<evidence type="ECO:0000313" key="2">
    <source>
        <dbReference type="EMBL" id="ACL60071.1"/>
    </source>
</evidence>
<protein>
    <submittedName>
        <fullName evidence="2">Uncharacterized protein</fullName>
    </submittedName>
</protein>
<sequence>MGGVMGKAAAARLGAGLGTQSDPKSKPAVVEAGTALNRN</sequence>
<dbReference type="HOGENOM" id="CLU_3312602_0_0_5"/>
<dbReference type="Proteomes" id="UP000008207">
    <property type="component" value="Chromosome"/>
</dbReference>
<evidence type="ECO:0000313" key="3">
    <source>
        <dbReference type="Proteomes" id="UP000008207"/>
    </source>
</evidence>
<feature type="region of interest" description="Disordered" evidence="1">
    <location>
        <begin position="14"/>
        <end position="39"/>
    </location>
</feature>
<name>B8IK58_METNO</name>
<reference evidence="2 3" key="1">
    <citation type="submission" date="2009-01" db="EMBL/GenBank/DDBJ databases">
        <title>Complete sequence of chromosome of Methylobacterium nodulans ORS 2060.</title>
        <authorList>
            <consortium name="US DOE Joint Genome Institute"/>
            <person name="Lucas S."/>
            <person name="Copeland A."/>
            <person name="Lapidus A."/>
            <person name="Glavina del Rio T."/>
            <person name="Dalin E."/>
            <person name="Tice H."/>
            <person name="Bruce D."/>
            <person name="Goodwin L."/>
            <person name="Pitluck S."/>
            <person name="Sims D."/>
            <person name="Brettin T."/>
            <person name="Detter J.C."/>
            <person name="Han C."/>
            <person name="Larimer F."/>
            <person name="Land M."/>
            <person name="Hauser L."/>
            <person name="Kyrpides N."/>
            <person name="Ivanova N."/>
            <person name="Marx C.J."/>
            <person name="Richardson P."/>
        </authorList>
    </citation>
    <scope>NUCLEOTIDE SEQUENCE [LARGE SCALE GENOMIC DNA]</scope>
    <source>
        <strain evidence="3">LMG 21967 / CNCM I-2342 / ORS 2060</strain>
    </source>
</reference>
<organism evidence="2 3">
    <name type="scientific">Methylobacterium nodulans (strain LMG 21967 / CNCM I-2342 / ORS 2060)</name>
    <dbReference type="NCBI Taxonomy" id="460265"/>
    <lineage>
        <taxon>Bacteria</taxon>
        <taxon>Pseudomonadati</taxon>
        <taxon>Pseudomonadota</taxon>
        <taxon>Alphaproteobacteria</taxon>
        <taxon>Hyphomicrobiales</taxon>
        <taxon>Methylobacteriaceae</taxon>
        <taxon>Methylobacterium</taxon>
    </lineage>
</organism>
<dbReference type="EMBL" id="CP001349">
    <property type="protein sequence ID" value="ACL60071.1"/>
    <property type="molecule type" value="Genomic_DNA"/>
</dbReference>
<keyword evidence="3" id="KW-1185">Reference proteome</keyword>
<dbReference type="KEGG" id="mno:Mnod_5225"/>
<evidence type="ECO:0000256" key="1">
    <source>
        <dbReference type="SAM" id="MobiDB-lite"/>
    </source>
</evidence>
<proteinExistence type="predicted"/>
<dbReference type="AlphaFoldDB" id="B8IK58"/>
<accession>B8IK58</accession>